<dbReference type="GO" id="GO:0045948">
    <property type="term" value="P:positive regulation of translational initiation"/>
    <property type="evidence" value="ECO:0007669"/>
    <property type="project" value="TreeGrafter"/>
</dbReference>
<dbReference type="GO" id="GO:0005665">
    <property type="term" value="C:RNA polymerase II, core complex"/>
    <property type="evidence" value="ECO:0007669"/>
    <property type="project" value="UniProtKB-ARBA"/>
</dbReference>
<sequence length="173" mass="19307">MFFVHQLERELFLHPSFFDAHAQQNIRDKLHMDMEGKIIGEMMVVTIIEIDEISEPKLVPGTGMARYDVSYRAIVWRPFKGEVVDGMVSSVLANGFFVDVGGLNVFVSKAMIPPALKYSAEGSTPAFTDHAEQIVERGAQVRLRIKGIRGEIGSMYAIGTIYEDYLGPLLQSP</sequence>
<reference evidence="9" key="2">
    <citation type="submission" date="2020-04" db="EMBL/GenBank/DDBJ databases">
        <authorList>
            <consortium name="NCBI Genome Project"/>
        </authorList>
    </citation>
    <scope>NUCLEOTIDE SEQUENCE</scope>
    <source>
        <strain evidence="9">CBS 342.82</strain>
    </source>
</reference>
<dbReference type="InterPro" id="IPR036898">
    <property type="entry name" value="RNA_pol_Rpb7-like_N_sf"/>
</dbReference>
<dbReference type="Gene3D" id="3.30.1490.120">
    <property type="entry name" value="RNA polymerase Rpb7-like, N-terminal domain"/>
    <property type="match status" value="1"/>
</dbReference>
<dbReference type="OrthoDB" id="1162399at2759"/>
<evidence type="ECO:0000256" key="6">
    <source>
        <dbReference type="RuleBase" id="RU369086"/>
    </source>
</evidence>
<keyword evidence="5 6" id="KW-0539">Nucleus</keyword>
<dbReference type="FunFam" id="3.30.1490.120:FF:000001">
    <property type="entry name" value="DNA-directed RNA polymerase II subunit RPB7"/>
    <property type="match status" value="1"/>
</dbReference>
<dbReference type="Gene3D" id="2.40.50.140">
    <property type="entry name" value="Nucleic acid-binding proteins"/>
    <property type="match status" value="1"/>
</dbReference>
<proteinExistence type="inferred from homology"/>
<comment type="subcellular location">
    <subcellularLocation>
        <location evidence="1 6">Nucleus</location>
    </subcellularLocation>
</comment>
<dbReference type="RefSeq" id="XP_033463140.1">
    <property type="nucleotide sequence ID" value="XM_033603932.1"/>
</dbReference>
<dbReference type="GO" id="GO:0000932">
    <property type="term" value="C:P-body"/>
    <property type="evidence" value="ECO:0007669"/>
    <property type="project" value="TreeGrafter"/>
</dbReference>
<dbReference type="GO" id="GO:0003727">
    <property type="term" value="F:single-stranded RNA binding"/>
    <property type="evidence" value="ECO:0007669"/>
    <property type="project" value="TreeGrafter"/>
</dbReference>
<keyword evidence="3 6" id="KW-0240">DNA-directed RNA polymerase</keyword>
<dbReference type="FunFam" id="2.40.50.140:FF:000043">
    <property type="entry name" value="DNA-directed RNA polymerase II subunit RPB7"/>
    <property type="match status" value="1"/>
</dbReference>
<evidence type="ECO:0000259" key="7">
    <source>
        <dbReference type="PROSITE" id="PS50126"/>
    </source>
</evidence>
<protein>
    <recommendedName>
        <fullName evidence="6">DNA-directed RNA polymerase subunit</fullName>
    </recommendedName>
</protein>
<dbReference type="PROSITE" id="PS50126">
    <property type="entry name" value="S1"/>
    <property type="match status" value="1"/>
</dbReference>
<dbReference type="InterPro" id="IPR045113">
    <property type="entry name" value="Rpb7-like"/>
</dbReference>
<dbReference type="AlphaFoldDB" id="A0A6J3MER3"/>
<name>A0A6J3MER3_9PEZI</name>
<keyword evidence="4 6" id="KW-0804">Transcription</keyword>
<organism evidence="9">
    <name type="scientific">Dissoconium aciculare CBS 342.82</name>
    <dbReference type="NCBI Taxonomy" id="1314786"/>
    <lineage>
        <taxon>Eukaryota</taxon>
        <taxon>Fungi</taxon>
        <taxon>Dikarya</taxon>
        <taxon>Ascomycota</taxon>
        <taxon>Pezizomycotina</taxon>
        <taxon>Dothideomycetes</taxon>
        <taxon>Dothideomycetidae</taxon>
        <taxon>Mycosphaerellales</taxon>
        <taxon>Dissoconiaceae</taxon>
        <taxon>Dissoconium</taxon>
    </lineage>
</organism>
<dbReference type="GO" id="GO:0006367">
    <property type="term" value="P:transcription initiation at RNA polymerase II promoter"/>
    <property type="evidence" value="ECO:0007669"/>
    <property type="project" value="TreeGrafter"/>
</dbReference>
<reference evidence="9" key="3">
    <citation type="submission" date="2025-08" db="UniProtKB">
        <authorList>
            <consortium name="RefSeq"/>
        </authorList>
    </citation>
    <scope>IDENTIFICATION</scope>
    <source>
        <strain evidence="9">CBS 342.82</strain>
    </source>
</reference>
<feature type="domain" description="S1 motif" evidence="7">
    <location>
        <begin position="81"/>
        <end position="161"/>
    </location>
</feature>
<dbReference type="GO" id="GO:0060213">
    <property type="term" value="P:positive regulation of nuclear-transcribed mRNA poly(A) tail shortening"/>
    <property type="evidence" value="ECO:0007669"/>
    <property type="project" value="TreeGrafter"/>
</dbReference>
<dbReference type="CDD" id="cd04462">
    <property type="entry name" value="S1_RNAPII_Rpb7"/>
    <property type="match status" value="1"/>
</dbReference>
<evidence type="ECO:0000313" key="9">
    <source>
        <dbReference type="RefSeq" id="XP_033463140.1"/>
    </source>
</evidence>
<dbReference type="Pfam" id="PF00575">
    <property type="entry name" value="S1"/>
    <property type="match status" value="1"/>
</dbReference>
<dbReference type="InterPro" id="IPR012340">
    <property type="entry name" value="NA-bd_OB-fold"/>
</dbReference>
<reference evidence="9" key="1">
    <citation type="submission" date="2020-01" db="EMBL/GenBank/DDBJ databases">
        <authorList>
            <consortium name="DOE Joint Genome Institute"/>
            <person name="Haridas S."/>
            <person name="Albert R."/>
            <person name="Binder M."/>
            <person name="Bloem J."/>
            <person name="Labutti K."/>
            <person name="Salamov A."/>
            <person name="Andreopoulos B."/>
            <person name="Baker S.E."/>
            <person name="Barry K."/>
            <person name="Bills G."/>
            <person name="Bluhm B.H."/>
            <person name="Cannon C."/>
            <person name="Castanera R."/>
            <person name="Culley D.E."/>
            <person name="Daum C."/>
            <person name="Ezra D."/>
            <person name="Gonzalez J.B."/>
            <person name="Henrissat B."/>
            <person name="Kuo A."/>
            <person name="Liang C."/>
            <person name="Lipzen A."/>
            <person name="Lutzoni F."/>
            <person name="Magnuson J."/>
            <person name="Mondo S."/>
            <person name="Nolan M."/>
            <person name="Ohm R."/>
            <person name="Pangilinan J."/>
            <person name="Park H.-J."/>
            <person name="Ramirez L."/>
            <person name="Alfaro M."/>
            <person name="Sun H."/>
            <person name="Tritt A."/>
            <person name="Yoshinaga Y."/>
            <person name="Zwiers L.-H."/>
            <person name="Turgeon B.G."/>
            <person name="Goodwin S.B."/>
            <person name="Spatafora J.W."/>
            <person name="Crous P.W."/>
            <person name="Grigoriev I.V."/>
        </authorList>
    </citation>
    <scope>NUCLEOTIDE SEQUENCE</scope>
    <source>
        <strain evidence="9">CBS 342.82</strain>
    </source>
</reference>
<dbReference type="PANTHER" id="PTHR12709:SF4">
    <property type="entry name" value="DNA-DIRECTED RNA POLYMERASE II SUBUNIT RPB7"/>
    <property type="match status" value="1"/>
</dbReference>
<evidence type="ECO:0000256" key="4">
    <source>
        <dbReference type="ARBA" id="ARBA00023163"/>
    </source>
</evidence>
<dbReference type="InterPro" id="IPR003029">
    <property type="entry name" value="S1_domain"/>
</dbReference>
<evidence type="ECO:0000313" key="8">
    <source>
        <dbReference type="Proteomes" id="UP000504637"/>
    </source>
</evidence>
<dbReference type="CDD" id="cd04329">
    <property type="entry name" value="RNAP_II_Rpb7_N"/>
    <property type="match status" value="1"/>
</dbReference>
<dbReference type="PANTHER" id="PTHR12709">
    <property type="entry name" value="DNA-DIRECTED RNA POLYMERASE II, III"/>
    <property type="match status" value="1"/>
</dbReference>
<dbReference type="GO" id="GO:0003697">
    <property type="term" value="F:single-stranded DNA binding"/>
    <property type="evidence" value="ECO:0007669"/>
    <property type="project" value="TreeGrafter"/>
</dbReference>
<dbReference type="SUPFAM" id="SSF50249">
    <property type="entry name" value="Nucleic acid-binding proteins"/>
    <property type="match status" value="1"/>
</dbReference>
<dbReference type="GO" id="GO:0031369">
    <property type="term" value="F:translation initiation factor binding"/>
    <property type="evidence" value="ECO:0007669"/>
    <property type="project" value="TreeGrafter"/>
</dbReference>
<accession>A0A6J3MER3</accession>
<gene>
    <name evidence="9" type="ORF">K489DRAFT_376502</name>
</gene>
<dbReference type="SUPFAM" id="SSF88798">
    <property type="entry name" value="N-terminal, heterodimerisation domain of RBP7 (RpoE)"/>
    <property type="match status" value="1"/>
</dbReference>
<evidence type="ECO:0000256" key="5">
    <source>
        <dbReference type="ARBA" id="ARBA00023242"/>
    </source>
</evidence>
<evidence type="ECO:0000256" key="1">
    <source>
        <dbReference type="ARBA" id="ARBA00004123"/>
    </source>
</evidence>
<comment type="function">
    <text evidence="6">DNA-dependent RNA polymerase which catalyzes the transcription of DNA into RNA using the four ribonucleoside triphosphates as substrates.</text>
</comment>
<dbReference type="Pfam" id="PF03876">
    <property type="entry name" value="SHS2_Rpb7-N"/>
    <property type="match status" value="1"/>
</dbReference>
<evidence type="ECO:0000256" key="3">
    <source>
        <dbReference type="ARBA" id="ARBA00022478"/>
    </source>
</evidence>
<dbReference type="InterPro" id="IPR005576">
    <property type="entry name" value="Rpb7-like_N"/>
</dbReference>
<dbReference type="Proteomes" id="UP000504637">
    <property type="component" value="Unplaced"/>
</dbReference>
<keyword evidence="8" id="KW-1185">Reference proteome</keyword>
<dbReference type="GeneID" id="54361732"/>
<comment type="similarity">
    <text evidence="2">Belongs to the eukaryotic RPB7/RPC8 RNA polymerase subunit family.</text>
</comment>
<evidence type="ECO:0000256" key="2">
    <source>
        <dbReference type="ARBA" id="ARBA00009307"/>
    </source>
</evidence>